<proteinExistence type="predicted"/>
<dbReference type="EMBL" id="LAZR01000337">
    <property type="protein sequence ID" value="KKN73765.1"/>
    <property type="molecule type" value="Genomic_DNA"/>
</dbReference>
<accession>A0A0F9SXZ9</accession>
<gene>
    <name evidence="1" type="ORF">LCGC14_0397130</name>
</gene>
<evidence type="ECO:0000313" key="1">
    <source>
        <dbReference type="EMBL" id="KKN73765.1"/>
    </source>
</evidence>
<protein>
    <submittedName>
        <fullName evidence="1">Uncharacterized protein</fullName>
    </submittedName>
</protein>
<reference evidence="1" key="1">
    <citation type="journal article" date="2015" name="Nature">
        <title>Complex archaea that bridge the gap between prokaryotes and eukaryotes.</title>
        <authorList>
            <person name="Spang A."/>
            <person name="Saw J.H."/>
            <person name="Jorgensen S.L."/>
            <person name="Zaremba-Niedzwiedzka K."/>
            <person name="Martijn J."/>
            <person name="Lind A.E."/>
            <person name="van Eijk R."/>
            <person name="Schleper C."/>
            <person name="Guy L."/>
            <person name="Ettema T.J."/>
        </authorList>
    </citation>
    <scope>NUCLEOTIDE SEQUENCE</scope>
</reference>
<comment type="caution">
    <text evidence="1">The sequence shown here is derived from an EMBL/GenBank/DDBJ whole genome shotgun (WGS) entry which is preliminary data.</text>
</comment>
<sequence>MSWNVRQSLIDALAAPVLIGSITTGNNSVRSMTPEEQASAVAEWLRENNNQPVLAPEDGEDSPFAFVTTEELADLLAEQ</sequence>
<organism evidence="1">
    <name type="scientific">marine sediment metagenome</name>
    <dbReference type="NCBI Taxonomy" id="412755"/>
    <lineage>
        <taxon>unclassified sequences</taxon>
        <taxon>metagenomes</taxon>
        <taxon>ecological metagenomes</taxon>
    </lineage>
</organism>
<dbReference type="AlphaFoldDB" id="A0A0F9SXZ9"/>
<name>A0A0F9SXZ9_9ZZZZ</name>